<feature type="compositionally biased region" description="Low complexity" evidence="1">
    <location>
        <begin position="379"/>
        <end position="392"/>
    </location>
</feature>
<feature type="region of interest" description="Disordered" evidence="1">
    <location>
        <begin position="1"/>
        <end position="40"/>
    </location>
</feature>
<feature type="compositionally biased region" description="Low complexity" evidence="1">
    <location>
        <begin position="1"/>
        <end position="20"/>
    </location>
</feature>
<feature type="compositionally biased region" description="Low complexity" evidence="1">
    <location>
        <begin position="63"/>
        <end position="75"/>
    </location>
</feature>
<reference evidence="2" key="1">
    <citation type="submission" date="2020-11" db="EMBL/GenBank/DDBJ databases">
        <authorList>
            <consortium name="DOE Joint Genome Institute"/>
            <person name="Ahrendt S."/>
            <person name="Riley R."/>
            <person name="Andreopoulos W."/>
            <person name="Labutti K."/>
            <person name="Pangilinan J."/>
            <person name="Ruiz-Duenas F.J."/>
            <person name="Barrasa J.M."/>
            <person name="Sanchez-Garcia M."/>
            <person name="Camarero S."/>
            <person name="Miyauchi S."/>
            <person name="Serrano A."/>
            <person name="Linde D."/>
            <person name="Babiker R."/>
            <person name="Drula E."/>
            <person name="Ayuso-Fernandez I."/>
            <person name="Pacheco R."/>
            <person name="Padilla G."/>
            <person name="Ferreira P."/>
            <person name="Barriuso J."/>
            <person name="Kellner H."/>
            <person name="Castanera R."/>
            <person name="Alfaro M."/>
            <person name="Ramirez L."/>
            <person name="Pisabarro A.G."/>
            <person name="Kuo A."/>
            <person name="Tritt A."/>
            <person name="Lipzen A."/>
            <person name="He G."/>
            <person name="Yan M."/>
            <person name="Ng V."/>
            <person name="Cullen D."/>
            <person name="Martin F."/>
            <person name="Rosso M.-N."/>
            <person name="Henrissat B."/>
            <person name="Hibbett D."/>
            <person name="Martinez A.T."/>
            <person name="Grigoriev I.V."/>
        </authorList>
    </citation>
    <scope>NUCLEOTIDE SEQUENCE</scope>
    <source>
        <strain evidence="2">CBS 247.69</strain>
    </source>
</reference>
<keyword evidence="3" id="KW-1185">Reference proteome</keyword>
<evidence type="ECO:0000256" key="1">
    <source>
        <dbReference type="SAM" id="MobiDB-lite"/>
    </source>
</evidence>
<proteinExistence type="predicted"/>
<feature type="compositionally biased region" description="Polar residues" evidence="1">
    <location>
        <begin position="140"/>
        <end position="149"/>
    </location>
</feature>
<comment type="caution">
    <text evidence="2">The sequence shown here is derived from an EMBL/GenBank/DDBJ whole genome shotgun (WGS) entry which is preliminary data.</text>
</comment>
<dbReference type="Proteomes" id="UP000807353">
    <property type="component" value="Unassembled WGS sequence"/>
</dbReference>
<dbReference type="PRINTS" id="PR01217">
    <property type="entry name" value="PRICHEXTENSN"/>
</dbReference>
<name>A0A9P5Y543_9AGAR</name>
<feature type="compositionally biased region" description="Polar residues" evidence="1">
    <location>
        <begin position="439"/>
        <end position="448"/>
    </location>
</feature>
<feature type="compositionally biased region" description="Low complexity" evidence="1">
    <location>
        <begin position="257"/>
        <end position="268"/>
    </location>
</feature>
<sequence length="557" mass="57718">MPTLSRRSSRSTNTTTTLRSPKPPGWSGSTKSTPVKAKNGASAALSYVFAEPEMANLGGDGLGAATTLSSSASAGRTMSLDQGTPDGQNSEQHSIPKSPTPARKAMWYGSLTRSRGKKHTQQLGRVDEPQPDRQPRPNIVVQQFETPSSAEVVLSESPTTMHEVRASPVEQHLPEPPIPTSVVQDVEIAPPVAPSPVKRRWFSSATPAVQSTPVGVAEAYDIPKSTSPPQPAAIDVPEIALDPNPAPSSPSVSIQTPPVSSVSSAPDPLVSPPNSRGADTTTVPTPPERVPVTPKHGWFSSSATPAAVPHPPSEVTPTIETTPTAPLLSPPGTPILVLPAPPDVASVMEKVEAASSPLSEQAQPTQPLPPPPVKRSWFSSYTPASTSTASLPAPAPAPTTPPRSPHSHSIPSSLDDEVPVLSSLPFPSSASGSGPGLSMNSITPSPSVSGLPAPSSPIPSPAPSNSSSTSSGSTVQPEPRQRLSSLSSLNPSTSRFTLSIPLPLLGRAKVSLPVSKKEEMKDVEQAGVSQAAKNIPQIIGEFHSSPHAIVVIDVYHV</sequence>
<feature type="compositionally biased region" description="Polar residues" evidence="1">
    <location>
        <begin position="79"/>
        <end position="97"/>
    </location>
</feature>
<protein>
    <submittedName>
        <fullName evidence="2">Uncharacterized protein</fullName>
    </submittedName>
</protein>
<gene>
    <name evidence="2" type="ORF">BDZ94DRAFT_699410</name>
</gene>
<dbReference type="AlphaFoldDB" id="A0A9P5Y543"/>
<feature type="compositionally biased region" description="Pro residues" evidence="1">
    <location>
        <begin position="393"/>
        <end position="404"/>
    </location>
</feature>
<accession>A0A9P5Y543</accession>
<dbReference type="EMBL" id="MU150268">
    <property type="protein sequence ID" value="KAF9462859.1"/>
    <property type="molecule type" value="Genomic_DNA"/>
</dbReference>
<feature type="compositionally biased region" description="Low complexity" evidence="1">
    <location>
        <begin position="421"/>
        <end position="438"/>
    </location>
</feature>
<feature type="region of interest" description="Disordered" evidence="1">
    <location>
        <begin position="220"/>
        <end position="495"/>
    </location>
</feature>
<feature type="compositionally biased region" description="Basic and acidic residues" evidence="1">
    <location>
        <begin position="125"/>
        <end position="135"/>
    </location>
</feature>
<organism evidence="2 3">
    <name type="scientific">Collybia nuda</name>
    <dbReference type="NCBI Taxonomy" id="64659"/>
    <lineage>
        <taxon>Eukaryota</taxon>
        <taxon>Fungi</taxon>
        <taxon>Dikarya</taxon>
        <taxon>Basidiomycota</taxon>
        <taxon>Agaricomycotina</taxon>
        <taxon>Agaricomycetes</taxon>
        <taxon>Agaricomycetidae</taxon>
        <taxon>Agaricales</taxon>
        <taxon>Tricholomatineae</taxon>
        <taxon>Clitocybaceae</taxon>
        <taxon>Collybia</taxon>
    </lineage>
</organism>
<feature type="compositionally biased region" description="Polar residues" evidence="1">
    <location>
        <begin position="315"/>
        <end position="324"/>
    </location>
</feature>
<feature type="region of interest" description="Disordered" evidence="1">
    <location>
        <begin position="55"/>
        <end position="178"/>
    </location>
</feature>
<evidence type="ECO:0000313" key="2">
    <source>
        <dbReference type="EMBL" id="KAF9462859.1"/>
    </source>
</evidence>
<feature type="compositionally biased region" description="Low complexity" evidence="1">
    <location>
        <begin position="463"/>
        <end position="495"/>
    </location>
</feature>
<evidence type="ECO:0000313" key="3">
    <source>
        <dbReference type="Proteomes" id="UP000807353"/>
    </source>
</evidence>